<name>A0A550BZ51_9AGAR</name>
<reference evidence="2 3" key="1">
    <citation type="journal article" date="2019" name="New Phytol.">
        <title>Comparative genomics reveals unique wood-decay strategies and fruiting body development in the Schizophyllaceae.</title>
        <authorList>
            <person name="Almasi E."/>
            <person name="Sahu N."/>
            <person name="Krizsan K."/>
            <person name="Balint B."/>
            <person name="Kovacs G.M."/>
            <person name="Kiss B."/>
            <person name="Cseklye J."/>
            <person name="Drula E."/>
            <person name="Henrissat B."/>
            <person name="Nagy I."/>
            <person name="Chovatia M."/>
            <person name="Adam C."/>
            <person name="LaButti K."/>
            <person name="Lipzen A."/>
            <person name="Riley R."/>
            <person name="Grigoriev I.V."/>
            <person name="Nagy L.G."/>
        </authorList>
    </citation>
    <scope>NUCLEOTIDE SEQUENCE [LARGE SCALE GENOMIC DNA]</scope>
    <source>
        <strain evidence="2 3">NL-1724</strain>
    </source>
</reference>
<dbReference type="PANTHER" id="PTHR38926:SF5">
    <property type="entry name" value="F-BOX AND LEUCINE-RICH REPEAT PROTEIN 6"/>
    <property type="match status" value="1"/>
</dbReference>
<comment type="caution">
    <text evidence="2">The sequence shown here is derived from an EMBL/GenBank/DDBJ whole genome shotgun (WGS) entry which is preliminary data.</text>
</comment>
<dbReference type="Gene3D" id="3.80.10.10">
    <property type="entry name" value="Ribonuclease Inhibitor"/>
    <property type="match status" value="1"/>
</dbReference>
<keyword evidence="1" id="KW-0175">Coiled coil</keyword>
<gene>
    <name evidence="2" type="ORF">BD626DRAFT_513664</name>
</gene>
<dbReference type="EMBL" id="VDMD01000042">
    <property type="protein sequence ID" value="TRM57835.1"/>
    <property type="molecule type" value="Genomic_DNA"/>
</dbReference>
<dbReference type="SUPFAM" id="SSF52047">
    <property type="entry name" value="RNI-like"/>
    <property type="match status" value="1"/>
</dbReference>
<organism evidence="2 3">
    <name type="scientific">Schizophyllum amplum</name>
    <dbReference type="NCBI Taxonomy" id="97359"/>
    <lineage>
        <taxon>Eukaryota</taxon>
        <taxon>Fungi</taxon>
        <taxon>Dikarya</taxon>
        <taxon>Basidiomycota</taxon>
        <taxon>Agaricomycotina</taxon>
        <taxon>Agaricomycetes</taxon>
        <taxon>Agaricomycetidae</taxon>
        <taxon>Agaricales</taxon>
        <taxon>Schizophyllaceae</taxon>
        <taxon>Schizophyllum</taxon>
    </lineage>
</organism>
<evidence type="ECO:0000313" key="2">
    <source>
        <dbReference type="EMBL" id="TRM57835.1"/>
    </source>
</evidence>
<dbReference type="AlphaFoldDB" id="A0A550BZ51"/>
<dbReference type="OrthoDB" id="2269034at2759"/>
<dbReference type="Proteomes" id="UP000320762">
    <property type="component" value="Unassembled WGS sequence"/>
</dbReference>
<evidence type="ECO:0000313" key="3">
    <source>
        <dbReference type="Proteomes" id="UP000320762"/>
    </source>
</evidence>
<sequence>MADIIAYLASPARPPSLRGIEDLRCGRTPSTYEARQSIEERSKQLRLEQERIDAEKERIDAEKERIDAEQERIDAEQERLNAELERLNGELERLNGELERLSAELQRLLTQRQDIARELEINQALLAPVHRLFPELLSEVFMHAVQDSPIWTQFVVCVLCSVCTTWRAVARDTPSLWTSIDMDYILGMFDPMLHLQLELSRQLPLIRRSSRQTLFEELSDAHLSRRGRALARLRLRNLPTLRVAEVNIDDSCALGALGFLASAPALRDLCICMVYQCTDDEVLSGFPVPSMPKFPCLTRLLLAINNDFPVSAYFAAISQLAPSLRDLEMVANEVSDWEETKPTITCEMPVLRTVDLEHYTHKFLTYITAPALQDVTLHGDALHLGEEDPTESLLDLLSRSRPSLRSFCLNDPMKGSADALLKCLDRLEGLQRLSMEDNEYGATKSPRMAAVLQRLICDENRPPIVPELRSLSVRCRGDDSSCLRPDVAVPLSQVRLSRKEPRVCAGRAVVALE</sequence>
<keyword evidence="3" id="KW-1185">Reference proteome</keyword>
<evidence type="ECO:0000256" key="1">
    <source>
        <dbReference type="SAM" id="Coils"/>
    </source>
</evidence>
<dbReference type="InterPro" id="IPR032675">
    <property type="entry name" value="LRR_dom_sf"/>
</dbReference>
<accession>A0A550BZ51</accession>
<proteinExistence type="predicted"/>
<protein>
    <submittedName>
        <fullName evidence="2">Uncharacterized protein</fullName>
    </submittedName>
</protein>
<dbReference type="STRING" id="97359.A0A550BZ51"/>
<dbReference type="PANTHER" id="PTHR38926">
    <property type="entry name" value="F-BOX DOMAIN CONTAINING PROTEIN, EXPRESSED"/>
    <property type="match status" value="1"/>
</dbReference>
<feature type="coiled-coil region" evidence="1">
    <location>
        <begin position="35"/>
        <end position="118"/>
    </location>
</feature>
<dbReference type="Gene3D" id="1.20.1280.50">
    <property type="match status" value="1"/>
</dbReference>